<gene>
    <name evidence="1" type="ORF">WJ0W_000341</name>
</gene>
<evidence type="ECO:0000313" key="1">
    <source>
        <dbReference type="EMBL" id="CAH8243114.1"/>
    </source>
</evidence>
<evidence type="ECO:0000313" key="2">
    <source>
        <dbReference type="Proteomes" id="UP001154322"/>
    </source>
</evidence>
<dbReference type="Proteomes" id="UP001154322">
    <property type="component" value="Unassembled WGS sequence"/>
</dbReference>
<protein>
    <submittedName>
        <fullName evidence="1">S1 family peptidase</fullName>
    </submittedName>
</protein>
<name>A0ABM9FVE3_9BACL</name>
<organism evidence="1 2">
    <name type="scientific">Paenibacillus melissococcoides</name>
    <dbReference type="NCBI Taxonomy" id="2912268"/>
    <lineage>
        <taxon>Bacteria</taxon>
        <taxon>Bacillati</taxon>
        <taxon>Bacillota</taxon>
        <taxon>Bacilli</taxon>
        <taxon>Bacillales</taxon>
        <taxon>Paenibacillaceae</taxon>
        <taxon>Paenibacillus</taxon>
    </lineage>
</organism>
<sequence length="124" mass="13541">MIDWKLVDGLKLRDKAYYLYPGEQIERPVSESSAYICSLAFNGEKNNKNVGGTAGHCGNGTWYDLSDGYEPIGFMNDANTSGTYDAGSITYVSGVIPSYYLNGSKLTIGTFDYDGRSFRCKIGG</sequence>
<keyword evidence="2" id="KW-1185">Reference proteome</keyword>
<comment type="caution">
    <text evidence="1">The sequence shown here is derived from an EMBL/GenBank/DDBJ whole genome shotgun (WGS) entry which is preliminary data.</text>
</comment>
<proteinExistence type="predicted"/>
<dbReference type="EMBL" id="CALYLO010000001">
    <property type="protein sequence ID" value="CAH8243114.1"/>
    <property type="molecule type" value="Genomic_DNA"/>
</dbReference>
<dbReference type="InterPro" id="IPR043504">
    <property type="entry name" value="Peptidase_S1_PA_chymotrypsin"/>
</dbReference>
<reference evidence="1" key="1">
    <citation type="submission" date="2022-06" db="EMBL/GenBank/DDBJ databases">
        <authorList>
            <person name="Dietemann V."/>
            <person name="Ory F."/>
            <person name="Dainat B."/>
            <person name="Oberhansli S."/>
        </authorList>
    </citation>
    <scope>NUCLEOTIDE SEQUENCE</scope>
    <source>
        <strain evidence="1">Ena-SAMPLE-TAB-26-04-2022-14:26:32:270-5432</strain>
    </source>
</reference>
<accession>A0ABM9FVE3</accession>
<dbReference type="Gene3D" id="2.40.10.10">
    <property type="entry name" value="Trypsin-like serine proteases"/>
    <property type="match status" value="1"/>
</dbReference>